<evidence type="ECO:0000256" key="1">
    <source>
        <dbReference type="ARBA" id="ARBA00004924"/>
    </source>
</evidence>
<protein>
    <submittedName>
        <fullName evidence="5">IucA/IucC family siderophore biosynthesis protein</fullName>
    </submittedName>
</protein>
<gene>
    <name evidence="5" type="ORF">BAMA_19475</name>
</gene>
<feature type="domain" description="Aerobactin siderophore biosynthesis IucA/IucC N-terminal" evidence="3">
    <location>
        <begin position="152"/>
        <end position="388"/>
    </location>
</feature>
<dbReference type="GO" id="GO:0016881">
    <property type="term" value="F:acid-amino acid ligase activity"/>
    <property type="evidence" value="ECO:0007669"/>
    <property type="project" value="UniProtKB-ARBA"/>
</dbReference>
<comment type="similarity">
    <text evidence="2">Belongs to the IucA/IucC family.</text>
</comment>
<evidence type="ECO:0000313" key="6">
    <source>
        <dbReference type="Proteomes" id="UP000027822"/>
    </source>
</evidence>
<comment type="caution">
    <text evidence="5">The sequence shown here is derived from an EMBL/GenBank/DDBJ whole genome shotgun (WGS) entry which is preliminary data.</text>
</comment>
<evidence type="ECO:0000313" key="5">
    <source>
        <dbReference type="EMBL" id="KEK19948.1"/>
    </source>
</evidence>
<dbReference type="PANTHER" id="PTHR34384:SF5">
    <property type="entry name" value="L-2,3-DIAMINOPROPANOATE--CITRATE LIGASE"/>
    <property type="match status" value="1"/>
</dbReference>
<dbReference type="Gene3D" id="1.10.510.40">
    <property type="match status" value="1"/>
</dbReference>
<feature type="domain" description="Aerobactin siderophore biosynthesis IucA/IucC-like C-terminal" evidence="4">
    <location>
        <begin position="419"/>
        <end position="578"/>
    </location>
</feature>
<dbReference type="InterPro" id="IPR007310">
    <property type="entry name" value="Aerobactin_biosyn_IucA/IucC_N"/>
</dbReference>
<dbReference type="Pfam" id="PF04183">
    <property type="entry name" value="IucA_IucC"/>
    <property type="match status" value="1"/>
</dbReference>
<dbReference type="eggNOG" id="COG4264">
    <property type="taxonomic scope" value="Bacteria"/>
</dbReference>
<dbReference type="InterPro" id="IPR022770">
    <property type="entry name" value="IucA/IucC-like_C"/>
</dbReference>
<evidence type="ECO:0000256" key="2">
    <source>
        <dbReference type="ARBA" id="ARBA00007832"/>
    </source>
</evidence>
<name>A0A073KCF7_9BACI</name>
<dbReference type="RefSeq" id="WP_034638189.1">
    <property type="nucleotide sequence ID" value="NZ_CBCSJC010000007.1"/>
</dbReference>
<organism evidence="5 6">
    <name type="scientific">Bacillus manliponensis</name>
    <dbReference type="NCBI Taxonomy" id="574376"/>
    <lineage>
        <taxon>Bacteria</taxon>
        <taxon>Bacillati</taxon>
        <taxon>Bacillota</taxon>
        <taxon>Bacilli</taxon>
        <taxon>Bacillales</taxon>
        <taxon>Bacillaceae</taxon>
        <taxon>Bacillus</taxon>
        <taxon>Bacillus cereus group</taxon>
    </lineage>
</organism>
<dbReference type="OrthoDB" id="2989563at2"/>
<comment type="pathway">
    <text evidence="1">Siderophore biosynthesis.</text>
</comment>
<dbReference type="InterPro" id="IPR037455">
    <property type="entry name" value="LucA/IucC-like"/>
</dbReference>
<dbReference type="EMBL" id="JOTN01000005">
    <property type="protein sequence ID" value="KEK19948.1"/>
    <property type="molecule type" value="Genomic_DNA"/>
</dbReference>
<reference evidence="5 6" key="1">
    <citation type="submission" date="2014-06" db="EMBL/GenBank/DDBJ databases">
        <title>Draft genome sequence of Bacillus manliponensis JCM 15802 (MCCC 1A00708).</title>
        <authorList>
            <person name="Lai Q."/>
            <person name="Liu Y."/>
            <person name="Shao Z."/>
        </authorList>
    </citation>
    <scope>NUCLEOTIDE SEQUENCE [LARGE SCALE GENOMIC DNA]</scope>
    <source>
        <strain evidence="5 6">JCM 15802</strain>
    </source>
</reference>
<dbReference type="STRING" id="574376.BAMA_19475"/>
<evidence type="ECO:0000259" key="3">
    <source>
        <dbReference type="Pfam" id="PF04183"/>
    </source>
</evidence>
<evidence type="ECO:0000259" key="4">
    <source>
        <dbReference type="Pfam" id="PF06276"/>
    </source>
</evidence>
<proteinExistence type="inferred from homology"/>
<keyword evidence="6" id="KW-1185">Reference proteome</keyword>
<sequence length="608" mass="70109">MQDAKHIAEQATMQSFLNCYLRETGSGDWLVDREEIEKCLSHVSITSFADMYLRCRLPLQNITLYTAVKYMSPTGRHIFGEHSYYEVGNASFVKADYLTIITLLVKEMSLQHGENTNGDELVLRVIQSCHNIKEFIEKRAEDKELLYGVDTDFIDAEQALLFGHLTHPTPKSRQGIVSWKNSTYSPELKGKFQLHYFRAHKSIVKEDSAFLQTSTEIMKDELKTDSSIPAQFIESFCQEDEYSLIPIHPLQAEWLLHQPHVKKWIDEEVLQYLGAVGKEYMATSSLRTLYHPDSNYMLKFSFPVKVTNSLRVNKLKELDSGVEGKKLLETGIGRVREEFPGFDFICDPAYMTLSLHNDMESGFEVIIRENVFRGEHAKNATLIAALVQDALPGEKMRLANIIEELAKKEARSVREVSLDWFRRYLDISLKPMVWLHVTYGIALEAHQQNSVVTLQDGYPAKFYFRDNQGFYFCKSMKDVLDAELPGIGEESDNLYDDRIADERFRYYLIFNHMFGLINGFGVAELIDERILLGELRKALEGFVPYDREHSQFLDGLLKEDKLACKANLLTRFYDVDELISPLEQAIYVKIDNPLVTEFVHSREEAIVR</sequence>
<dbReference type="GO" id="GO:0019290">
    <property type="term" value="P:siderophore biosynthetic process"/>
    <property type="evidence" value="ECO:0007669"/>
    <property type="project" value="InterPro"/>
</dbReference>
<dbReference type="Pfam" id="PF06276">
    <property type="entry name" value="FhuF"/>
    <property type="match status" value="1"/>
</dbReference>
<dbReference type="PANTHER" id="PTHR34384">
    <property type="entry name" value="L-2,3-DIAMINOPROPANOATE--CITRATE LIGASE"/>
    <property type="match status" value="1"/>
</dbReference>
<accession>A0A073KCF7</accession>
<dbReference type="AlphaFoldDB" id="A0A073KCF7"/>
<dbReference type="Proteomes" id="UP000027822">
    <property type="component" value="Unassembled WGS sequence"/>
</dbReference>